<sequence>CLRQNLDLASLAMPTMLSWPMRNLHRSSITITEGLNRPWMFAELYSQSPPPGSSLLFSFSESQSPLSSCLTQRMLTSRRRSPSSSQLHPESLRVTKWTL</sequence>
<accession>A0A8J4URU7</accession>
<dbReference type="EMBL" id="QNUK01000066">
    <property type="protein sequence ID" value="KAF5903892.1"/>
    <property type="molecule type" value="Genomic_DNA"/>
</dbReference>
<proteinExistence type="predicted"/>
<protein>
    <submittedName>
        <fullName evidence="2">Troponin T, fast skeletal muscle isoforms-like</fullName>
    </submittedName>
</protein>
<keyword evidence="3" id="KW-1185">Reference proteome</keyword>
<evidence type="ECO:0000313" key="2">
    <source>
        <dbReference type="EMBL" id="KAF5903892.1"/>
    </source>
</evidence>
<reference evidence="2" key="1">
    <citation type="submission" date="2020-07" db="EMBL/GenBank/DDBJ databases">
        <title>Clarias magur genome sequencing, assembly and annotation.</title>
        <authorList>
            <person name="Kushwaha B."/>
            <person name="Kumar R."/>
            <person name="Das P."/>
            <person name="Joshi C.G."/>
            <person name="Kumar D."/>
            <person name="Nagpure N.S."/>
            <person name="Pandey M."/>
            <person name="Agarwal S."/>
            <person name="Srivastava S."/>
            <person name="Singh M."/>
            <person name="Sahoo L."/>
            <person name="Jayasankar P."/>
            <person name="Meher P.K."/>
            <person name="Koringa P.G."/>
            <person name="Iquebal M.A."/>
            <person name="Das S.P."/>
            <person name="Bit A."/>
            <person name="Patnaik S."/>
            <person name="Patel N."/>
            <person name="Shah T.M."/>
            <person name="Hinsu A."/>
            <person name="Jena J.K."/>
        </authorList>
    </citation>
    <scope>NUCLEOTIDE SEQUENCE</scope>
    <source>
        <strain evidence="2">CIFAMagur01</strain>
        <tissue evidence="2">Testis</tissue>
    </source>
</reference>
<gene>
    <name evidence="2" type="ORF">DAT39_006361</name>
</gene>
<comment type="caution">
    <text evidence="2">The sequence shown here is derived from an EMBL/GenBank/DDBJ whole genome shotgun (WGS) entry which is preliminary data.</text>
</comment>
<feature type="non-terminal residue" evidence="2">
    <location>
        <position position="99"/>
    </location>
</feature>
<feature type="non-terminal residue" evidence="2">
    <location>
        <position position="1"/>
    </location>
</feature>
<organism evidence="2 3">
    <name type="scientific">Clarias magur</name>
    <name type="common">Asian catfish</name>
    <name type="synonym">Macropteronotus magur</name>
    <dbReference type="NCBI Taxonomy" id="1594786"/>
    <lineage>
        <taxon>Eukaryota</taxon>
        <taxon>Metazoa</taxon>
        <taxon>Chordata</taxon>
        <taxon>Craniata</taxon>
        <taxon>Vertebrata</taxon>
        <taxon>Euteleostomi</taxon>
        <taxon>Actinopterygii</taxon>
        <taxon>Neopterygii</taxon>
        <taxon>Teleostei</taxon>
        <taxon>Ostariophysi</taxon>
        <taxon>Siluriformes</taxon>
        <taxon>Clariidae</taxon>
        <taxon>Clarias</taxon>
    </lineage>
</organism>
<evidence type="ECO:0000313" key="3">
    <source>
        <dbReference type="Proteomes" id="UP000727407"/>
    </source>
</evidence>
<name>A0A8J4URU7_CLAMG</name>
<dbReference type="Proteomes" id="UP000727407">
    <property type="component" value="Unassembled WGS sequence"/>
</dbReference>
<feature type="region of interest" description="Disordered" evidence="1">
    <location>
        <begin position="74"/>
        <end position="99"/>
    </location>
</feature>
<evidence type="ECO:0000256" key="1">
    <source>
        <dbReference type="SAM" id="MobiDB-lite"/>
    </source>
</evidence>
<dbReference type="AlphaFoldDB" id="A0A8J4URU7"/>